<evidence type="ECO:0000313" key="2">
    <source>
        <dbReference type="EMBL" id="EAR93562.1"/>
    </source>
</evidence>
<organism evidence="2 3">
    <name type="scientific">Tetrahymena thermophila (strain SB210)</name>
    <dbReference type="NCBI Taxonomy" id="312017"/>
    <lineage>
        <taxon>Eukaryota</taxon>
        <taxon>Sar</taxon>
        <taxon>Alveolata</taxon>
        <taxon>Ciliophora</taxon>
        <taxon>Intramacronucleata</taxon>
        <taxon>Oligohymenophorea</taxon>
        <taxon>Hymenostomatida</taxon>
        <taxon>Tetrahymenina</taxon>
        <taxon>Tetrahymenidae</taxon>
        <taxon>Tetrahymena</taxon>
    </lineage>
</organism>
<dbReference type="RefSeq" id="XP_001013807.1">
    <property type="nucleotide sequence ID" value="XM_001013807.1"/>
</dbReference>
<proteinExistence type="predicted"/>
<dbReference type="EMBL" id="GG662724">
    <property type="protein sequence ID" value="EAR93562.1"/>
    <property type="molecule type" value="Genomic_DNA"/>
</dbReference>
<protein>
    <submittedName>
        <fullName evidence="2">Uncharacterized protein</fullName>
    </submittedName>
</protein>
<name>Q23AD0_TETTS</name>
<keyword evidence="3" id="KW-1185">Reference proteome</keyword>
<dbReference type="HOGENOM" id="CLU_417715_0_0_1"/>
<evidence type="ECO:0000313" key="3">
    <source>
        <dbReference type="Proteomes" id="UP000009168"/>
    </source>
</evidence>
<dbReference type="KEGG" id="tet:TTHERM_00426290"/>
<feature type="compositionally biased region" description="Low complexity" evidence="1">
    <location>
        <begin position="46"/>
        <end position="59"/>
    </location>
</feature>
<accession>Q23AD0</accession>
<dbReference type="SUPFAM" id="SSF52047">
    <property type="entry name" value="RNI-like"/>
    <property type="match status" value="1"/>
</dbReference>
<dbReference type="InterPro" id="IPR032675">
    <property type="entry name" value="LRR_dom_sf"/>
</dbReference>
<dbReference type="Proteomes" id="UP000009168">
    <property type="component" value="Unassembled WGS sequence"/>
</dbReference>
<dbReference type="Gene3D" id="3.80.10.10">
    <property type="entry name" value="Ribonuclease Inhibitor"/>
    <property type="match status" value="1"/>
</dbReference>
<dbReference type="GeneID" id="7834343"/>
<evidence type="ECO:0000256" key="1">
    <source>
        <dbReference type="SAM" id="MobiDB-lite"/>
    </source>
</evidence>
<dbReference type="InParanoid" id="Q23AD0"/>
<dbReference type="OrthoDB" id="10689345at2759"/>
<feature type="region of interest" description="Disordered" evidence="1">
    <location>
        <begin position="29"/>
        <end position="59"/>
    </location>
</feature>
<reference evidence="3" key="1">
    <citation type="journal article" date="2006" name="PLoS Biol.">
        <title>Macronuclear genome sequence of the ciliate Tetrahymena thermophila, a model eukaryote.</title>
        <authorList>
            <person name="Eisen J.A."/>
            <person name="Coyne R.S."/>
            <person name="Wu M."/>
            <person name="Wu D."/>
            <person name="Thiagarajan M."/>
            <person name="Wortman J.R."/>
            <person name="Badger J.H."/>
            <person name="Ren Q."/>
            <person name="Amedeo P."/>
            <person name="Jones K.M."/>
            <person name="Tallon L.J."/>
            <person name="Delcher A.L."/>
            <person name="Salzberg S.L."/>
            <person name="Silva J.C."/>
            <person name="Haas B.J."/>
            <person name="Majoros W.H."/>
            <person name="Farzad M."/>
            <person name="Carlton J.M."/>
            <person name="Smith R.K. Jr."/>
            <person name="Garg J."/>
            <person name="Pearlman R.E."/>
            <person name="Karrer K.M."/>
            <person name="Sun L."/>
            <person name="Manning G."/>
            <person name="Elde N.C."/>
            <person name="Turkewitz A.P."/>
            <person name="Asai D.J."/>
            <person name="Wilkes D.E."/>
            <person name="Wang Y."/>
            <person name="Cai H."/>
            <person name="Collins K."/>
            <person name="Stewart B.A."/>
            <person name="Lee S.R."/>
            <person name="Wilamowska K."/>
            <person name="Weinberg Z."/>
            <person name="Ruzzo W.L."/>
            <person name="Wloga D."/>
            <person name="Gaertig J."/>
            <person name="Frankel J."/>
            <person name="Tsao C.-C."/>
            <person name="Gorovsky M.A."/>
            <person name="Keeling P.J."/>
            <person name="Waller R.F."/>
            <person name="Patron N.J."/>
            <person name="Cherry J.M."/>
            <person name="Stover N.A."/>
            <person name="Krieger C.J."/>
            <person name="del Toro C."/>
            <person name="Ryder H.F."/>
            <person name="Williamson S.C."/>
            <person name="Barbeau R.A."/>
            <person name="Hamilton E.P."/>
            <person name="Orias E."/>
        </authorList>
    </citation>
    <scope>NUCLEOTIDE SEQUENCE [LARGE SCALE GENOMIC DNA]</scope>
    <source>
        <strain evidence="3">SB210</strain>
    </source>
</reference>
<sequence length="657" mass="77655">MSNTQNMKNYSTLSEYRNANSNLNLTKNYQDDKNLRSSKVDGSQVSSIQNLDMNNNNNMISENTIKNKRRFKLEEQKELRIQEFLAARRKEYEKYIALDFDYRIVDQELRRLEPVDYSDIDKDEERRRMRENRLNIIQDRQRLFQNLSKDSFDMNGGQDANYVQQLIQQMKVYITILQDNFIQSDESFKEIPASYKDDHFLLGPPKFCGSALRKINDKCMNEEVWIVVRGFYLFVYPNQESKRPICMLRIPLNKICLEVANGFDIKENGYKQAQEFQYFSLTERATQQIHFYLGKKQEDLRHLKTPLYEFLKKQIAIKAYYFLCGYLNSTPDQSLISFFDNDESTILKINLDTEKLDNTCKVYPVLKPVSEAFFYYTLMIASTSRNLIEIDFSDLCLWSQFITFFFSVMKDDAVNCFLRVLKLDNNDITDEVLLAMLDYFKKPQSFFVTHLSMNRIEDLQQTSFMYIGRIISERHQAIRDYHQGQTDYQLPFQYLSLNYINMNDTGLSNLVINLEKVHNDNSKRGIYDYDQYLELHIAHNELSQTSLRSLGNLLEAFQGINVLNISENIKIESVSQEYFFNCLKSNYSLTTLNISRIEINSESFKSLLSLLEENFTLQTIQITLTETMVFELSKTKNMNLLKYFMISYNPQQVFENI</sequence>
<gene>
    <name evidence="2" type="ORF">TTHERM_00426290</name>
</gene>
<feature type="compositionally biased region" description="Basic and acidic residues" evidence="1">
    <location>
        <begin position="29"/>
        <end position="39"/>
    </location>
</feature>
<dbReference type="AlphaFoldDB" id="Q23AD0"/>